<name>A0A1J1HAY7_PLARL</name>
<dbReference type="OMA" id="ICNDESW"/>
<dbReference type="VEuPathDB" id="PlasmoDB:PRELSG_1417600"/>
<evidence type="ECO:0000313" key="3">
    <source>
        <dbReference type="EMBL" id="CRH02447.1"/>
    </source>
</evidence>
<proteinExistence type="predicted"/>
<dbReference type="GO" id="GO:0005829">
    <property type="term" value="C:cytosol"/>
    <property type="evidence" value="ECO:0007669"/>
    <property type="project" value="TreeGrafter"/>
</dbReference>
<evidence type="ECO:0000256" key="2">
    <source>
        <dbReference type="SAM" id="MobiDB-lite"/>
    </source>
</evidence>
<dbReference type="PANTHER" id="PTHR10648:SF4">
    <property type="entry name" value="PROTEIN PHOSPHATASE 2 (FORMERLY 2A), REGULATORY SUBUNIT A, BETA ISOFORM-RELATED"/>
    <property type="match status" value="1"/>
</dbReference>
<keyword evidence="4" id="KW-1185">Reference proteome</keyword>
<dbReference type="OrthoDB" id="340346at2759"/>
<dbReference type="EMBL" id="LN835309">
    <property type="protein sequence ID" value="CRH02447.1"/>
    <property type="molecule type" value="Genomic_DNA"/>
</dbReference>
<dbReference type="Gene3D" id="1.25.10.10">
    <property type="entry name" value="Leucine-rich Repeat Variant"/>
    <property type="match status" value="2"/>
</dbReference>
<dbReference type="EC" id="3.1.3.16" evidence="3"/>
<dbReference type="GO" id="GO:0000159">
    <property type="term" value="C:protein phosphatase type 2A complex"/>
    <property type="evidence" value="ECO:0007669"/>
    <property type="project" value="TreeGrafter"/>
</dbReference>
<dbReference type="GO" id="GO:0019888">
    <property type="term" value="F:protein phosphatase regulator activity"/>
    <property type="evidence" value="ECO:0007669"/>
    <property type="project" value="TreeGrafter"/>
</dbReference>
<evidence type="ECO:0000256" key="1">
    <source>
        <dbReference type="ARBA" id="ARBA00022737"/>
    </source>
</evidence>
<dbReference type="InterPro" id="IPR016024">
    <property type="entry name" value="ARM-type_fold"/>
</dbReference>
<reference evidence="3 4" key="1">
    <citation type="submission" date="2015-04" db="EMBL/GenBank/DDBJ databases">
        <authorList>
            <consortium name="Pathogen Informatics"/>
        </authorList>
    </citation>
    <scope>NUCLEOTIDE SEQUENCE [LARGE SCALE GENOMIC DNA]</scope>
    <source>
        <strain evidence="3 4">SGS1</strain>
    </source>
</reference>
<dbReference type="GO" id="GO:0004722">
    <property type="term" value="F:protein serine/threonine phosphatase activity"/>
    <property type="evidence" value="ECO:0007669"/>
    <property type="project" value="UniProtKB-EC"/>
</dbReference>
<dbReference type="GeneID" id="39738607"/>
<feature type="compositionally biased region" description="Basic and acidic residues" evidence="2">
    <location>
        <begin position="248"/>
        <end position="278"/>
    </location>
</feature>
<gene>
    <name evidence="3" type="ORF">PRELSG_1417600</name>
</gene>
<dbReference type="SUPFAM" id="SSF48371">
    <property type="entry name" value="ARM repeat"/>
    <property type="match status" value="1"/>
</dbReference>
<evidence type="ECO:0000313" key="4">
    <source>
        <dbReference type="Proteomes" id="UP000220158"/>
    </source>
</evidence>
<protein>
    <submittedName>
        <fullName evidence="3">Protein phosphatase PP2A regulatory subunit A, putative</fullName>
        <ecNumber evidence="3">3.1.3.16</ecNumber>
    </submittedName>
</protein>
<keyword evidence="3" id="KW-0378">Hydrolase</keyword>
<dbReference type="InterPro" id="IPR011989">
    <property type="entry name" value="ARM-like"/>
</dbReference>
<feature type="region of interest" description="Disordered" evidence="2">
    <location>
        <begin position="247"/>
        <end position="278"/>
    </location>
</feature>
<dbReference type="GO" id="GO:0005634">
    <property type="term" value="C:nucleus"/>
    <property type="evidence" value="ECO:0007669"/>
    <property type="project" value="TreeGrafter"/>
</dbReference>
<sequence>MCYSKAQEIIDGIQSSDCKIRLKYVKELKLLCEIIGNEKTKDELIEFLYNIIEDDSDVLIELSNHLIFLTNFINDVNNCDFLCDLILNFLVRYEKEININGYNAFKIYIQKCDSSTLINVIYPKIIKLAKNESDNYRIGVSKIIPLIIERCIYENQFKYIKICTYLFIELCQDQCILVKKSCCDKFCDFLKTLKLYKYKLNNYSNSLKNEEQIKANNEEIRDNNDTYQANKDNIKRDFLRLMKNNRSVQEKQEKREKKEDDNKKETEKKKFEKREENDIEKEKDDEEKILLIEKLWEKSKKIYSNFFYSINGLDEVQISAVTILSEVLNNDINFVNNLENVLTSICSDDSWRVRAILANNIHEILKILKNSDLSMIVLLLLKDLDSNVRSIILNNLDKILMCSKITVNIIDEVFDDLKRDIDSNNLHLKISLCKLLCSLPDILDKNGSIEYILPLFLLFIRIEETNLKSELFICLHKISKLISYFDMKQIIIPLCHEIVKNKNWRLKYSLFHYLKFFDHFFFFQNKENITSNYKDFWYFIDTGAKDLVYSIRISVVETLEFLIKNKTFNFFENGITYLLNDLKQSSNYILRITCLQYISKLIIYFPLKYIENNILNIISELSKDKISNIRYNIVKTIYYVNKYIKYVLCIIKNNKYDELTNNITGMVNKKNKENQESFNSNEDNSQYFHNLEKKSKLLTNLMNGNDSFLINSSSTSSISFYDNMKNTETNQKSCEFILKFLSDTINFLSTDSDCDVSKASISLKNNDFFFYVNSLNSFNIVCKPIK</sequence>
<dbReference type="RefSeq" id="XP_028534967.1">
    <property type="nucleotide sequence ID" value="XM_028679233.1"/>
</dbReference>
<accession>A0A1J1HAY7</accession>
<organism evidence="3 4">
    <name type="scientific">Plasmodium relictum</name>
    <dbReference type="NCBI Taxonomy" id="85471"/>
    <lineage>
        <taxon>Eukaryota</taxon>
        <taxon>Sar</taxon>
        <taxon>Alveolata</taxon>
        <taxon>Apicomplexa</taxon>
        <taxon>Aconoidasida</taxon>
        <taxon>Haemosporida</taxon>
        <taxon>Plasmodiidae</taxon>
        <taxon>Plasmodium</taxon>
        <taxon>Plasmodium (Haemamoeba)</taxon>
    </lineage>
</organism>
<dbReference type="Proteomes" id="UP000220158">
    <property type="component" value="Chromosome 14"/>
</dbReference>
<dbReference type="KEGG" id="prel:PRELSG_1417600"/>
<dbReference type="PANTHER" id="PTHR10648">
    <property type="entry name" value="SERINE/THREONINE-PROTEIN PHOSPHATASE PP2A 65 KDA REGULATORY SUBUNIT"/>
    <property type="match status" value="1"/>
</dbReference>
<keyword evidence="1" id="KW-0677">Repeat</keyword>
<dbReference type="AlphaFoldDB" id="A0A1J1HAY7"/>
<dbReference type="InterPro" id="IPR051023">
    <property type="entry name" value="PP2A_Regulatory_Subunit_A"/>
</dbReference>